<feature type="transmembrane region" description="Helical" evidence="11">
    <location>
        <begin position="236"/>
        <end position="262"/>
    </location>
</feature>
<dbReference type="SUPFAM" id="SSF90123">
    <property type="entry name" value="ABC transporter transmembrane region"/>
    <property type="match status" value="1"/>
</dbReference>
<dbReference type="GO" id="GO:0042883">
    <property type="term" value="P:cysteine transport"/>
    <property type="evidence" value="ECO:0007669"/>
    <property type="project" value="InterPro"/>
</dbReference>
<evidence type="ECO:0000256" key="10">
    <source>
        <dbReference type="ARBA" id="ARBA00023136"/>
    </source>
</evidence>
<keyword evidence="5 11" id="KW-0812">Transmembrane</keyword>
<dbReference type="InterPro" id="IPR011527">
    <property type="entry name" value="ABC1_TM_dom"/>
</dbReference>
<dbReference type="EMBL" id="UFYW01000001">
    <property type="protein sequence ID" value="STD83828.1"/>
    <property type="molecule type" value="Genomic_DNA"/>
</dbReference>
<evidence type="ECO:0000259" key="13">
    <source>
        <dbReference type="PROSITE" id="PS50929"/>
    </source>
</evidence>
<keyword evidence="7" id="KW-0378">Hydrolase</keyword>
<keyword evidence="3" id="KW-1003">Cell membrane</keyword>
<dbReference type="PANTHER" id="PTHR24221:SF614">
    <property type="entry name" value="GLUTATHIONE_L-CYSTEINE TRANSPORT SYSTEM ATP-BINDING_PERMEASE PROTEIN CYDC"/>
    <property type="match status" value="1"/>
</dbReference>
<evidence type="ECO:0000256" key="11">
    <source>
        <dbReference type="SAM" id="Phobius"/>
    </source>
</evidence>
<keyword evidence="2" id="KW-0813">Transport</keyword>
<dbReference type="CDD" id="cd18584">
    <property type="entry name" value="ABC_6TM_AarD_CydD"/>
    <property type="match status" value="1"/>
</dbReference>
<evidence type="ECO:0000256" key="6">
    <source>
        <dbReference type="ARBA" id="ARBA00022741"/>
    </source>
</evidence>
<dbReference type="Gene3D" id="3.40.50.300">
    <property type="entry name" value="P-loop containing nucleotide triphosphate hydrolases"/>
    <property type="match status" value="1"/>
</dbReference>
<reference evidence="14 15" key="1">
    <citation type="submission" date="2018-06" db="EMBL/GenBank/DDBJ databases">
        <authorList>
            <consortium name="Pathogen Informatics"/>
            <person name="Doyle S."/>
        </authorList>
    </citation>
    <scope>NUCLEOTIDE SEQUENCE [LARGE SCALE GENOMIC DNA]</scope>
    <source>
        <strain evidence="14 15">NCTC12360</strain>
    </source>
</reference>
<dbReference type="PANTHER" id="PTHR24221">
    <property type="entry name" value="ATP-BINDING CASSETTE SUB-FAMILY B"/>
    <property type="match status" value="1"/>
</dbReference>
<dbReference type="RefSeq" id="WP_060813714.1">
    <property type="nucleotide sequence ID" value="NZ_JBHULA010000017.1"/>
</dbReference>
<keyword evidence="6" id="KW-0547">Nucleotide-binding</keyword>
<dbReference type="Pfam" id="PF00005">
    <property type="entry name" value="ABC_tran"/>
    <property type="match status" value="1"/>
</dbReference>
<keyword evidence="15" id="KW-1185">Reference proteome</keyword>
<organism evidence="14 15">
    <name type="scientific">Enterococcus gallinarum</name>
    <dbReference type="NCBI Taxonomy" id="1353"/>
    <lineage>
        <taxon>Bacteria</taxon>
        <taxon>Bacillati</taxon>
        <taxon>Bacillota</taxon>
        <taxon>Bacilli</taxon>
        <taxon>Lactobacillales</taxon>
        <taxon>Enterococcaceae</taxon>
        <taxon>Enterococcus</taxon>
    </lineage>
</organism>
<dbReference type="InterPro" id="IPR003593">
    <property type="entry name" value="AAA+_ATPase"/>
</dbReference>
<evidence type="ECO:0000256" key="7">
    <source>
        <dbReference type="ARBA" id="ARBA00022807"/>
    </source>
</evidence>
<evidence type="ECO:0000256" key="2">
    <source>
        <dbReference type="ARBA" id="ARBA00022448"/>
    </source>
</evidence>
<dbReference type="PROSITE" id="PS50893">
    <property type="entry name" value="ABC_TRANSPORTER_2"/>
    <property type="match status" value="1"/>
</dbReference>
<dbReference type="AlphaFoldDB" id="A0A376H607"/>
<evidence type="ECO:0000313" key="15">
    <source>
        <dbReference type="Proteomes" id="UP000254807"/>
    </source>
</evidence>
<dbReference type="GO" id="GO:0140359">
    <property type="term" value="F:ABC-type transporter activity"/>
    <property type="evidence" value="ECO:0007669"/>
    <property type="project" value="InterPro"/>
</dbReference>
<dbReference type="InterPro" id="IPR017871">
    <property type="entry name" value="ABC_transporter-like_CS"/>
</dbReference>
<dbReference type="GO" id="GO:0016887">
    <property type="term" value="F:ATP hydrolysis activity"/>
    <property type="evidence" value="ECO:0007669"/>
    <property type="project" value="InterPro"/>
</dbReference>
<dbReference type="FunFam" id="3.40.50.300:FF:000299">
    <property type="entry name" value="ABC transporter ATP-binding protein/permease"/>
    <property type="match status" value="1"/>
</dbReference>
<dbReference type="PROSITE" id="PS50929">
    <property type="entry name" value="ABC_TM1F"/>
    <property type="match status" value="1"/>
</dbReference>
<keyword evidence="8" id="KW-0067">ATP-binding</keyword>
<dbReference type="Gene3D" id="1.20.1560.10">
    <property type="entry name" value="ABC transporter type 1, transmembrane domain"/>
    <property type="match status" value="1"/>
</dbReference>
<evidence type="ECO:0000313" key="14">
    <source>
        <dbReference type="EMBL" id="STD83828.1"/>
    </source>
</evidence>
<dbReference type="Pfam" id="PF00664">
    <property type="entry name" value="ABC_membrane"/>
    <property type="match status" value="1"/>
</dbReference>
<dbReference type="InterPro" id="IPR039421">
    <property type="entry name" value="Type_1_exporter"/>
</dbReference>
<dbReference type="OrthoDB" id="9806127at2"/>
<comment type="subcellular location">
    <subcellularLocation>
        <location evidence="1">Cell membrane</location>
        <topology evidence="1">Multi-pass membrane protein</topology>
    </subcellularLocation>
</comment>
<keyword evidence="9 11" id="KW-1133">Transmembrane helix</keyword>
<dbReference type="PROSITE" id="PS00211">
    <property type="entry name" value="ABC_TRANSPORTER_1"/>
    <property type="match status" value="1"/>
</dbReference>
<keyword evidence="4" id="KW-0645">Protease</keyword>
<dbReference type="GO" id="GO:0006508">
    <property type="term" value="P:proteolysis"/>
    <property type="evidence" value="ECO:0007669"/>
    <property type="project" value="UniProtKB-KW"/>
</dbReference>
<keyword evidence="10 11" id="KW-0472">Membrane</keyword>
<gene>
    <name evidence="14" type="primary">cydD</name>
    <name evidence="14" type="ORF">NCTC12360_02315</name>
</gene>
<evidence type="ECO:0000256" key="9">
    <source>
        <dbReference type="ARBA" id="ARBA00022989"/>
    </source>
</evidence>
<dbReference type="GO" id="GO:0005886">
    <property type="term" value="C:plasma membrane"/>
    <property type="evidence" value="ECO:0007669"/>
    <property type="project" value="UniProtKB-SubCell"/>
</dbReference>
<accession>A0A376H607</accession>
<dbReference type="SMART" id="SM00382">
    <property type="entry name" value="AAA"/>
    <property type="match status" value="1"/>
</dbReference>
<evidence type="ECO:0000256" key="4">
    <source>
        <dbReference type="ARBA" id="ARBA00022670"/>
    </source>
</evidence>
<dbReference type="InterPro" id="IPR036640">
    <property type="entry name" value="ABC1_TM_sf"/>
</dbReference>
<evidence type="ECO:0000256" key="1">
    <source>
        <dbReference type="ARBA" id="ARBA00004651"/>
    </source>
</evidence>
<feature type="domain" description="ABC transporter" evidence="12">
    <location>
        <begin position="332"/>
        <end position="566"/>
    </location>
</feature>
<proteinExistence type="predicted"/>
<name>A0A376H607_ENTGA</name>
<keyword evidence="7" id="KW-0788">Thiol protease</keyword>
<feature type="transmembrane region" description="Helical" evidence="11">
    <location>
        <begin position="158"/>
        <end position="178"/>
    </location>
</feature>
<feature type="transmembrane region" description="Helical" evidence="11">
    <location>
        <begin position="54"/>
        <end position="73"/>
    </location>
</feature>
<dbReference type="SUPFAM" id="SSF52540">
    <property type="entry name" value="P-loop containing nucleoside triphosphate hydrolases"/>
    <property type="match status" value="1"/>
</dbReference>
<evidence type="ECO:0000256" key="8">
    <source>
        <dbReference type="ARBA" id="ARBA00022840"/>
    </source>
</evidence>
<dbReference type="InterPro" id="IPR014216">
    <property type="entry name" value="ABC_transptr_CydD"/>
</dbReference>
<dbReference type="NCBIfam" id="TIGR02857">
    <property type="entry name" value="CydD"/>
    <property type="match status" value="1"/>
</dbReference>
<dbReference type="Proteomes" id="UP000254807">
    <property type="component" value="Unassembled WGS sequence"/>
</dbReference>
<feature type="domain" description="ABC transmembrane type-1" evidence="13">
    <location>
        <begin position="18"/>
        <end position="299"/>
    </location>
</feature>
<feature type="transmembrane region" description="Helical" evidence="11">
    <location>
        <begin position="131"/>
        <end position="152"/>
    </location>
</feature>
<dbReference type="GO" id="GO:0008234">
    <property type="term" value="F:cysteine-type peptidase activity"/>
    <property type="evidence" value="ECO:0007669"/>
    <property type="project" value="UniProtKB-KW"/>
</dbReference>
<dbReference type="InterPro" id="IPR003439">
    <property type="entry name" value="ABC_transporter-like_ATP-bd"/>
</dbReference>
<dbReference type="GO" id="GO:0005524">
    <property type="term" value="F:ATP binding"/>
    <property type="evidence" value="ECO:0007669"/>
    <property type="project" value="UniProtKB-KW"/>
</dbReference>
<evidence type="ECO:0000256" key="3">
    <source>
        <dbReference type="ARBA" id="ARBA00022475"/>
    </source>
</evidence>
<dbReference type="InterPro" id="IPR027417">
    <property type="entry name" value="P-loop_NTPase"/>
</dbReference>
<evidence type="ECO:0000256" key="5">
    <source>
        <dbReference type="ARBA" id="ARBA00022692"/>
    </source>
</evidence>
<sequence>MIDKQIIELPGMKRLMGLLAGLSFLQALFIIGQAYGLASGITGLWEGQSLEEQWGWILLFFCSFLGRQAVVYFRTKKLDSYSYQQATELRNQLLEKIFRVGPQIVQQQGTGNITTMVLEGISQVENYLQLILAKIMNMSIIPWVILALVFYLDWISGLVLLLVFPLIIIFMIILGYAAQSKAEKQYRTFQLLSNHFIDSLRGIDTLKLFGISKKYGKSIFASSERFRKATMGSLRVGILSTFALDFFTTLSIAVVAVLLGLRLINEEILLFPALTILILSPEYFLPIRDFSSDYHATLDGKNAMTAVSTILSEPEAAIDPVSLPQWQADSELSIHSLSFDYGEKSVLKDIALEVQGFQKIGIIGMSGSGKSTLINNLSGFLIPKEGEITFDGQKMTALRQSDWQQQLVYIPQNPYIYRMTLRENVAFYQPNATEEQVWQAIEVAGLTKLVQELPQGIDTMLGEGERHLSGGQAQRIALARAFLDQHRKILLFDEPTAHLDIETEVELKERMLPLMENHLVFFATHRLHWMEEMDQILVMDQGRIVERGTLAELQAKNGAFVALVNGMRREQLE</sequence>
<evidence type="ECO:0000259" key="12">
    <source>
        <dbReference type="PROSITE" id="PS50893"/>
    </source>
</evidence>
<protein>
    <submittedName>
        <fullName evidence="14">Thiol reductant ABC exporter, CydD subunit</fullName>
    </submittedName>
</protein>
<dbReference type="GO" id="GO:0034040">
    <property type="term" value="F:ATPase-coupled lipid transmembrane transporter activity"/>
    <property type="evidence" value="ECO:0007669"/>
    <property type="project" value="TreeGrafter"/>
</dbReference>